<dbReference type="InterPro" id="IPR021730">
    <property type="entry name" value="YdbH"/>
</dbReference>
<evidence type="ECO:0000313" key="1">
    <source>
        <dbReference type="EMBL" id="KAA9132646.1"/>
    </source>
</evidence>
<keyword evidence="2" id="KW-1185">Reference proteome</keyword>
<reference evidence="1 2" key="1">
    <citation type="submission" date="2019-09" db="EMBL/GenBank/DDBJ databases">
        <title>Wenzhouxiangella sp. Genome sequencing and assembly.</title>
        <authorList>
            <person name="Zhang R."/>
        </authorList>
    </citation>
    <scope>NUCLEOTIDE SEQUENCE [LARGE SCALE GENOMIC DNA]</scope>
    <source>
        <strain evidence="1 2">W260</strain>
    </source>
</reference>
<sequence length="947" mass="98268">MFHIRYLRVALLTLLLLPAIGWLTFPLWAPLAARPFLPDGWQLHELDIGRPGWHGITVHSARADVAVIGLPVGVQVEGARMAWRGDGYQADRVDIDLSRTGLAGVAAATGGPGLGSLRDIAIPRLVLPGNLPDLRIGRLVVTGLSPNGETFVLDELVLDPEDNNTLDFDSDFPELPFVNRPGHLAVRATPERFEATLSLDPVGPGNNDFANERGEMAGFLSLLQQRQDGELQTRLTAELPLAAIDPDWLGQQLPDEWRRATASGELGLDIGFAGPVPQQAETIDLALRAVTLDTGEHRVTTTADLRVRWEAPAYVIRLQEDATMTLTGAADQWPPHIGSVLASLALTLPVPGGEISAAGAWLGASTEITVGAERPWPTRIVGPVDLRLAAGDDTGFVAGFEPLRLDLAGLAPLAPLSFDAPLRLALRTPGPVTLALDEAGLTLGGVDISGRGTLQVRENALEQLHLDTVDVTLASASLAPEAQGQAIAAAGVQAGGALDFGAGGWRFEGPASGESVRFSPTGGEGLSVNGGAWAFDLVAGAHAGPATGTTPIITTGNGQVDGLALPDFGLASGQVQLDWRELDLDALSGQARVSTSGLSMTADDGSVMSGFDIDATAQLPANGPVTGEGTFRAGSFVAIPFSYRADLDSGITTATLSDAPLPAMELGRLAGVFGVAWPEGVYINSGDIRLDGQLRLAEGLAGEVDAVATGIEAGFAESTVHDLAANLHLVLGETIGGGGEVTALRLTLAAGLDLDNLALDVILADNGDLLANGISGTLFGGQLAIAEAGWVDGALAPATVDWQGFDMNTLLRFMDVNGLDGSGTLDAVIPVSQSGDGIAVTGGAFTATGPGRIAYTAGAPATNIGLQALENFHFDSFSGTIDYDPAGPYAVKMDLLGRNPDLYGGHPVKFGLNLGGEMPAVFKSLFLTGSFEEALLERLRESSEPLP</sequence>
<proteinExistence type="predicted"/>
<name>A0A5N0TFJ2_9GAMM</name>
<comment type="caution">
    <text evidence="1">The sequence shown here is derived from an EMBL/GenBank/DDBJ whole genome shotgun (WGS) entry which is preliminary data.</text>
</comment>
<dbReference type="Proteomes" id="UP000325372">
    <property type="component" value="Unassembled WGS sequence"/>
</dbReference>
<dbReference type="RefSeq" id="WP_150863355.1">
    <property type="nucleotide sequence ID" value="NZ_VYXP01000003.1"/>
</dbReference>
<dbReference type="AlphaFoldDB" id="A0A5N0TFJ2"/>
<evidence type="ECO:0000313" key="2">
    <source>
        <dbReference type="Proteomes" id="UP000325372"/>
    </source>
</evidence>
<dbReference type="Pfam" id="PF11739">
    <property type="entry name" value="YdbH-like"/>
    <property type="match status" value="1"/>
</dbReference>
<accession>A0A5N0TFJ2</accession>
<organism evidence="1 2">
    <name type="scientific">Marinihelvus fidelis</name>
    <dbReference type="NCBI Taxonomy" id="2613842"/>
    <lineage>
        <taxon>Bacteria</taxon>
        <taxon>Pseudomonadati</taxon>
        <taxon>Pseudomonadota</taxon>
        <taxon>Gammaproteobacteria</taxon>
        <taxon>Chromatiales</taxon>
        <taxon>Wenzhouxiangellaceae</taxon>
        <taxon>Marinihelvus</taxon>
    </lineage>
</organism>
<dbReference type="EMBL" id="VYXP01000003">
    <property type="protein sequence ID" value="KAA9132646.1"/>
    <property type="molecule type" value="Genomic_DNA"/>
</dbReference>
<protein>
    <submittedName>
        <fullName evidence="1">Uncharacterized protein</fullName>
    </submittedName>
</protein>
<gene>
    <name evidence="1" type="ORF">F3N42_05355</name>
</gene>